<dbReference type="Proteomes" id="UP001164250">
    <property type="component" value="Chromosome 6"/>
</dbReference>
<comment type="caution">
    <text evidence="1">The sequence shown here is derived from an EMBL/GenBank/DDBJ whole genome shotgun (WGS) entry which is preliminary data.</text>
</comment>
<keyword evidence="2" id="KW-1185">Reference proteome</keyword>
<evidence type="ECO:0000313" key="2">
    <source>
        <dbReference type="Proteomes" id="UP001164250"/>
    </source>
</evidence>
<reference evidence="2" key="1">
    <citation type="journal article" date="2023" name="G3 (Bethesda)">
        <title>Genome assembly and association tests identify interacting loci associated with vigor, precocity, and sex in interspecific pistachio rootstocks.</title>
        <authorList>
            <person name="Palmer W."/>
            <person name="Jacygrad E."/>
            <person name="Sagayaradj S."/>
            <person name="Cavanaugh K."/>
            <person name="Han R."/>
            <person name="Bertier L."/>
            <person name="Beede B."/>
            <person name="Kafkas S."/>
            <person name="Golino D."/>
            <person name="Preece J."/>
            <person name="Michelmore R."/>
        </authorList>
    </citation>
    <scope>NUCLEOTIDE SEQUENCE [LARGE SCALE GENOMIC DNA]</scope>
</reference>
<accession>A0ACC1B6B6</accession>
<sequence>MSSFLCRNFQEEFIEALSGCNNSTLRWFDSSSNKLGGRLPDSIGSFEYLYWLDLSNNSFLGPLPTSIGNLSRLGKLDLSFNKMSGAIPENIGQLSVVHQLNLHGNSWEGVITENHLQNLTRLRDFSLSSKGNALVFNVEANWIAPFSLLSLALSGCQLPAFPSWLITQVRLSELTISSASISDNIPDWFWRLLPNIWWLDLSHNKLKGELPHTISVSHEAWINLGFNRLEGSLPLWPNVTYLYLRNNFLTGPIPSNIGHEMSSLRNLDLSRNLLNGSIPLSMTEMRNLSSLDFSNNYLSGEIPSNWHGLERLMFLDLSNNTLSGGIPSSTCSQPSLMGLKLNSNNLSGDLSTTLQNCTPLALLDLGENKFFGSIPVAENMLYLSYLRLRANMLTGNIPEEICQFPNLHILDLAHNNLSGSIPKCLGSLTAFKHKAILFELPPSATQIPSSLHKQWTENDKYIGNAKLKKAVQEEAEIMHISYSPQAHFYNSYFLFYLTIIIKRLAG</sequence>
<name>A0ACC1B6B6_9ROSI</name>
<organism evidence="1 2">
    <name type="scientific">Pistacia atlantica</name>
    <dbReference type="NCBI Taxonomy" id="434234"/>
    <lineage>
        <taxon>Eukaryota</taxon>
        <taxon>Viridiplantae</taxon>
        <taxon>Streptophyta</taxon>
        <taxon>Embryophyta</taxon>
        <taxon>Tracheophyta</taxon>
        <taxon>Spermatophyta</taxon>
        <taxon>Magnoliopsida</taxon>
        <taxon>eudicotyledons</taxon>
        <taxon>Gunneridae</taxon>
        <taxon>Pentapetalae</taxon>
        <taxon>rosids</taxon>
        <taxon>malvids</taxon>
        <taxon>Sapindales</taxon>
        <taxon>Anacardiaceae</taxon>
        <taxon>Pistacia</taxon>
    </lineage>
</organism>
<gene>
    <name evidence="1" type="ORF">Patl1_16919</name>
</gene>
<evidence type="ECO:0000313" key="1">
    <source>
        <dbReference type="EMBL" id="KAJ0094479.1"/>
    </source>
</evidence>
<dbReference type="EMBL" id="CM047902">
    <property type="protein sequence ID" value="KAJ0094479.1"/>
    <property type="molecule type" value="Genomic_DNA"/>
</dbReference>
<proteinExistence type="predicted"/>
<protein>
    <submittedName>
        <fullName evidence="1">Uncharacterized protein</fullName>
    </submittedName>
</protein>